<protein>
    <recommendedName>
        <fullName evidence="2">2EXR domain-containing protein</fullName>
    </recommendedName>
</protein>
<accession>A0A9P8Y8V5</accession>
<dbReference type="GeneID" id="70186170"/>
<feature type="domain" description="2EXR" evidence="2">
    <location>
        <begin position="126"/>
        <end position="299"/>
    </location>
</feature>
<dbReference type="PANTHER" id="PTHR35910">
    <property type="entry name" value="2EXR DOMAIN-CONTAINING PROTEIN"/>
    <property type="match status" value="1"/>
</dbReference>
<dbReference type="Pfam" id="PF20150">
    <property type="entry name" value="2EXR"/>
    <property type="match status" value="1"/>
</dbReference>
<evidence type="ECO:0000313" key="3">
    <source>
        <dbReference type="EMBL" id="KAH7032686.1"/>
    </source>
</evidence>
<feature type="compositionally biased region" description="Polar residues" evidence="1">
    <location>
        <begin position="13"/>
        <end position="28"/>
    </location>
</feature>
<comment type="caution">
    <text evidence="3">The sequence shown here is derived from an EMBL/GenBank/DDBJ whole genome shotgun (WGS) entry which is preliminary data.</text>
</comment>
<dbReference type="EMBL" id="JAGTJQ010000004">
    <property type="protein sequence ID" value="KAH7032686.1"/>
    <property type="molecule type" value="Genomic_DNA"/>
</dbReference>
<evidence type="ECO:0000256" key="1">
    <source>
        <dbReference type="SAM" id="MobiDB-lite"/>
    </source>
</evidence>
<gene>
    <name evidence="3" type="ORF">B0I36DRAFT_347867</name>
</gene>
<sequence length="587" mass="67519">MGITKHRLFSGAPAQTITQASSAFSTPEQEVAHPHEHSPNQFFSAQQALAWSGANTHHHLRRLQCPRPTSAPYSCPEPHQTEAYHEGIREQHPTKSSGEDDCCCILRSPRPSALLGTVFIMAPKTFHSFPHLPPEIRALIYEATIQPRVVHVQERHECKARFMERFRTSVLPPDFEIDDDHVHFAYNWLYNLDIDTPASQKTLDDCGFSVQKKAEEGPKRNRFLGDLTPEIKLNWVMDYQEVAWDLMRKAALFSHAPVPALLHTCKESRGTLQVQGYKLAYATRSAPALTWFNFDIDTLLLKAIDHTCTVPLPDGHDWDVTQFKPADLFRVKQLALSGAQKLLLIDGDDIFPFGFFTDLFECLEELHIIEWLPQNFSEKTSRPPTQNQAECCCHHDPDKPLCLYEELFPDLEDQESSCGGHDKQDTLADEEPSHDYDENHWNHLEPADFHGNGDFDSSRSIYTREAWTIVPQAEEDMYIQSRQHKYHVPWDMELETLSQHEEYLSLMGYPDDDIYEYYEVATRRLQVLLEEMCRWIPEIVVSHVIPDSSTLESLQNLRRLVWKDISLAGGICRCRECRYGLHGRALA</sequence>
<dbReference type="RefSeq" id="XP_046013518.1">
    <property type="nucleotide sequence ID" value="XM_046156624.1"/>
</dbReference>
<keyword evidence="4" id="KW-1185">Reference proteome</keyword>
<evidence type="ECO:0000313" key="4">
    <source>
        <dbReference type="Proteomes" id="UP000756346"/>
    </source>
</evidence>
<organism evidence="3 4">
    <name type="scientific">Microdochium trichocladiopsis</name>
    <dbReference type="NCBI Taxonomy" id="1682393"/>
    <lineage>
        <taxon>Eukaryota</taxon>
        <taxon>Fungi</taxon>
        <taxon>Dikarya</taxon>
        <taxon>Ascomycota</taxon>
        <taxon>Pezizomycotina</taxon>
        <taxon>Sordariomycetes</taxon>
        <taxon>Xylariomycetidae</taxon>
        <taxon>Xylariales</taxon>
        <taxon>Microdochiaceae</taxon>
        <taxon>Microdochium</taxon>
    </lineage>
</organism>
<dbReference type="AlphaFoldDB" id="A0A9P8Y8V5"/>
<evidence type="ECO:0000259" key="2">
    <source>
        <dbReference type="Pfam" id="PF20150"/>
    </source>
</evidence>
<dbReference type="PANTHER" id="PTHR35910:SF1">
    <property type="entry name" value="2EXR DOMAIN-CONTAINING PROTEIN"/>
    <property type="match status" value="1"/>
</dbReference>
<feature type="region of interest" description="Disordered" evidence="1">
    <location>
        <begin position="413"/>
        <end position="435"/>
    </location>
</feature>
<name>A0A9P8Y8V5_9PEZI</name>
<feature type="compositionally biased region" description="Basic and acidic residues" evidence="1">
    <location>
        <begin position="420"/>
        <end position="435"/>
    </location>
</feature>
<dbReference type="Proteomes" id="UP000756346">
    <property type="component" value="Unassembled WGS sequence"/>
</dbReference>
<proteinExistence type="predicted"/>
<reference evidence="3" key="1">
    <citation type="journal article" date="2021" name="Nat. Commun.">
        <title>Genetic determinants of endophytism in the Arabidopsis root mycobiome.</title>
        <authorList>
            <person name="Mesny F."/>
            <person name="Miyauchi S."/>
            <person name="Thiergart T."/>
            <person name="Pickel B."/>
            <person name="Atanasova L."/>
            <person name="Karlsson M."/>
            <person name="Huettel B."/>
            <person name="Barry K.W."/>
            <person name="Haridas S."/>
            <person name="Chen C."/>
            <person name="Bauer D."/>
            <person name="Andreopoulos W."/>
            <person name="Pangilinan J."/>
            <person name="LaButti K."/>
            <person name="Riley R."/>
            <person name="Lipzen A."/>
            <person name="Clum A."/>
            <person name="Drula E."/>
            <person name="Henrissat B."/>
            <person name="Kohler A."/>
            <person name="Grigoriev I.V."/>
            <person name="Martin F.M."/>
            <person name="Hacquard S."/>
        </authorList>
    </citation>
    <scope>NUCLEOTIDE SEQUENCE</scope>
    <source>
        <strain evidence="3">MPI-CAGE-CH-0230</strain>
    </source>
</reference>
<dbReference type="InterPro" id="IPR045518">
    <property type="entry name" value="2EXR"/>
</dbReference>
<feature type="region of interest" description="Disordered" evidence="1">
    <location>
        <begin position="1"/>
        <end position="38"/>
    </location>
</feature>
<dbReference type="OrthoDB" id="3513892at2759"/>